<dbReference type="SUPFAM" id="SSF56784">
    <property type="entry name" value="HAD-like"/>
    <property type="match status" value="1"/>
</dbReference>
<dbReference type="InterPro" id="IPR023214">
    <property type="entry name" value="HAD_sf"/>
</dbReference>
<accession>A0A285RMU9</accession>
<comment type="subcellular location">
    <subcellularLocation>
        <location evidence="8">Cell membrane</location>
    </subcellularLocation>
    <subcellularLocation>
        <location evidence="1">Membrane</location>
    </subcellularLocation>
</comment>
<dbReference type="Proteomes" id="UP000219068">
    <property type="component" value="Unassembled WGS sequence"/>
</dbReference>
<dbReference type="SUPFAM" id="SSF81653">
    <property type="entry name" value="Calcium ATPase, transduction domain A"/>
    <property type="match status" value="1"/>
</dbReference>
<evidence type="ECO:0000256" key="4">
    <source>
        <dbReference type="ARBA" id="ARBA00022989"/>
    </source>
</evidence>
<dbReference type="InterPro" id="IPR008250">
    <property type="entry name" value="ATPase_P-typ_transduc_dom_A_sf"/>
</dbReference>
<dbReference type="Gene3D" id="2.70.150.10">
    <property type="entry name" value="Calcium-transporting ATPase, cytoplasmic transduction domain A"/>
    <property type="match status" value="1"/>
</dbReference>
<evidence type="ECO:0000313" key="10">
    <source>
        <dbReference type="EMBL" id="SOB95194.1"/>
    </source>
</evidence>
<dbReference type="PRINTS" id="PR00119">
    <property type="entry name" value="CATATPASE"/>
</dbReference>
<dbReference type="InterPro" id="IPR036412">
    <property type="entry name" value="HAD-like_sf"/>
</dbReference>
<organism evidence="10 11">
    <name type="scientific">Thalassospira xiamenensis</name>
    <dbReference type="NCBI Taxonomy" id="220697"/>
    <lineage>
        <taxon>Bacteria</taxon>
        <taxon>Pseudomonadati</taxon>
        <taxon>Pseudomonadota</taxon>
        <taxon>Alphaproteobacteria</taxon>
        <taxon>Rhodospirillales</taxon>
        <taxon>Thalassospiraceae</taxon>
        <taxon>Thalassospira</taxon>
    </lineage>
</organism>
<keyword evidence="8" id="KW-0479">Metal-binding</keyword>
<keyword evidence="8" id="KW-0067">ATP-binding</keyword>
<proteinExistence type="inferred from homology"/>
<name>A0A285RMU9_9PROT</name>
<feature type="transmembrane region" description="Helical" evidence="8">
    <location>
        <begin position="251"/>
        <end position="270"/>
    </location>
</feature>
<dbReference type="InterPro" id="IPR059000">
    <property type="entry name" value="ATPase_P-type_domA"/>
</dbReference>
<feature type="transmembrane region" description="Helical" evidence="8">
    <location>
        <begin position="21"/>
        <end position="44"/>
    </location>
</feature>
<dbReference type="PANTHER" id="PTHR48085:SF5">
    <property type="entry name" value="CADMIUM_ZINC-TRANSPORTING ATPASE HMA4-RELATED"/>
    <property type="match status" value="1"/>
</dbReference>
<evidence type="ECO:0000256" key="8">
    <source>
        <dbReference type="RuleBase" id="RU362081"/>
    </source>
</evidence>
<dbReference type="SUPFAM" id="SSF81665">
    <property type="entry name" value="Calcium ATPase, transmembrane domain M"/>
    <property type="match status" value="1"/>
</dbReference>
<dbReference type="Gene3D" id="3.40.50.1000">
    <property type="entry name" value="HAD superfamily/HAD-like"/>
    <property type="match status" value="1"/>
</dbReference>
<reference evidence="10 11" key="1">
    <citation type="submission" date="2017-08" db="EMBL/GenBank/DDBJ databases">
        <authorList>
            <person name="de Groot N.N."/>
        </authorList>
    </citation>
    <scope>NUCLEOTIDE SEQUENCE [LARGE SCALE GENOMIC DNA]</scope>
    <source>
        <strain evidence="10 11">USBA 78</strain>
    </source>
</reference>
<dbReference type="GO" id="GO:0005886">
    <property type="term" value="C:plasma membrane"/>
    <property type="evidence" value="ECO:0007669"/>
    <property type="project" value="UniProtKB-SubCell"/>
</dbReference>
<feature type="transmembrane region" description="Helical" evidence="8">
    <location>
        <begin position="276"/>
        <end position="296"/>
    </location>
</feature>
<dbReference type="InterPro" id="IPR018303">
    <property type="entry name" value="ATPase_P-typ_P_site"/>
</dbReference>
<gene>
    <name evidence="10" type="ORF">SAMN05428964_1011425</name>
</gene>
<dbReference type="InterPro" id="IPR023298">
    <property type="entry name" value="ATPase_P-typ_TM_dom_sf"/>
</dbReference>
<dbReference type="GO" id="GO:0046872">
    <property type="term" value="F:metal ion binding"/>
    <property type="evidence" value="ECO:0007669"/>
    <property type="project" value="UniProtKB-KW"/>
</dbReference>
<dbReference type="GO" id="GO:0016463">
    <property type="term" value="F:P-type zinc transporter activity"/>
    <property type="evidence" value="ECO:0007669"/>
    <property type="project" value="UniProtKB-EC"/>
</dbReference>
<dbReference type="PROSITE" id="PS00154">
    <property type="entry name" value="ATPASE_E1_E2"/>
    <property type="match status" value="1"/>
</dbReference>
<evidence type="ECO:0000256" key="7">
    <source>
        <dbReference type="ARBA" id="ARBA00047308"/>
    </source>
</evidence>
<evidence type="ECO:0000256" key="2">
    <source>
        <dbReference type="ARBA" id="ARBA00006024"/>
    </source>
</evidence>
<dbReference type="RefSeq" id="WP_212684429.1">
    <property type="nucleotide sequence ID" value="NZ_OBMM01000001.1"/>
</dbReference>
<dbReference type="NCBIfam" id="TIGR01525">
    <property type="entry name" value="ATPase-IB_hvy"/>
    <property type="match status" value="1"/>
</dbReference>
<dbReference type="EMBL" id="OBMM01000001">
    <property type="protein sequence ID" value="SOB95194.1"/>
    <property type="molecule type" value="Genomic_DNA"/>
</dbReference>
<dbReference type="NCBIfam" id="TIGR01494">
    <property type="entry name" value="ATPase_P-type"/>
    <property type="match status" value="2"/>
</dbReference>
<keyword evidence="4 8" id="KW-1133">Transmembrane helix</keyword>
<dbReference type="PANTHER" id="PTHR48085">
    <property type="entry name" value="CADMIUM/ZINC-TRANSPORTING ATPASE HMA2-RELATED"/>
    <property type="match status" value="1"/>
</dbReference>
<dbReference type="InterPro" id="IPR001757">
    <property type="entry name" value="P_typ_ATPase"/>
</dbReference>
<keyword evidence="3 8" id="KW-0812">Transmembrane</keyword>
<feature type="transmembrane region" description="Helical" evidence="8">
    <location>
        <begin position="576"/>
        <end position="600"/>
    </location>
</feature>
<dbReference type="GO" id="GO:0015086">
    <property type="term" value="F:cadmium ion transmembrane transporter activity"/>
    <property type="evidence" value="ECO:0007669"/>
    <property type="project" value="TreeGrafter"/>
</dbReference>
<dbReference type="Pfam" id="PF00702">
    <property type="entry name" value="Hydrolase"/>
    <property type="match status" value="1"/>
</dbReference>
<comment type="similarity">
    <text evidence="2 8">Belongs to the cation transport ATPase (P-type) (TC 3.A.3) family. Type IB subfamily.</text>
</comment>
<comment type="catalytic activity">
    <reaction evidence="7">
        <text>Zn(2+)(in) + ATP + H2O = Zn(2+)(out) + ADP + phosphate + H(+)</text>
        <dbReference type="Rhea" id="RHEA:20621"/>
        <dbReference type="ChEBI" id="CHEBI:15377"/>
        <dbReference type="ChEBI" id="CHEBI:15378"/>
        <dbReference type="ChEBI" id="CHEBI:29105"/>
        <dbReference type="ChEBI" id="CHEBI:30616"/>
        <dbReference type="ChEBI" id="CHEBI:43474"/>
        <dbReference type="ChEBI" id="CHEBI:456216"/>
        <dbReference type="EC" id="7.2.2.12"/>
    </reaction>
</comment>
<dbReference type="Gene3D" id="3.40.1110.10">
    <property type="entry name" value="Calcium-transporting ATPase, cytoplasmic domain N"/>
    <property type="match status" value="1"/>
</dbReference>
<evidence type="ECO:0000256" key="3">
    <source>
        <dbReference type="ARBA" id="ARBA00022692"/>
    </source>
</evidence>
<dbReference type="GO" id="GO:0005524">
    <property type="term" value="F:ATP binding"/>
    <property type="evidence" value="ECO:0007669"/>
    <property type="project" value="UniProtKB-UniRule"/>
</dbReference>
<evidence type="ECO:0000256" key="1">
    <source>
        <dbReference type="ARBA" id="ARBA00004370"/>
    </source>
</evidence>
<feature type="transmembrane region" description="Helical" evidence="8">
    <location>
        <begin position="56"/>
        <end position="75"/>
    </location>
</feature>
<feature type="domain" description="P-type ATPase A" evidence="9">
    <location>
        <begin position="136"/>
        <end position="235"/>
    </location>
</feature>
<evidence type="ECO:0000256" key="5">
    <source>
        <dbReference type="ARBA" id="ARBA00023136"/>
    </source>
</evidence>
<sequence length="642" mass="68154">MQADQPGSMRLHTKPLWSAERVNRAVLALTVTGIVAHFALMPIGMAPVLGVAATDWPLFILLALGGGVLLFEIALKVLQRDFGADFLAVIAFVTGVILGEYLAASLIILMLSGGQVLEAFAMRKASSALNALADRMPTIAHRKDGENITDIGLDDIAIGDLIAIFPHDTAPVDGVVVDGHGSMDESYLTGEPYVVSKAPGASVLSGAINGDAVLVVRAERRARESRYAQIMQVMQEAEQKRPKIRRLGDQIGAWFAPFALLVAFAAWYLSGDAVRFLAVLVVATPCPLLIAIPITIMSAISMAARRGIVIRDPTVLERLPTCRTAIFDKTGTLTYGRPELVEILPATGNHASNVLRLAASLERYSKHPLAMAVLAAADARKLALGDVVRVSEKPGQGLTGVVDGHEIAVTHRKKLIVGDPAMADILPPSVSGLECAIMIDGAYGATFRFRDSPRSDGKHFVGHLAPIHHFKKIMLLSGDRESEVSHLSQLLGIQESLASQSPEQKVAIVRREAARAPTLFMGDGINDAPALAAATVGIAFGKHSSVTAEAAGAVIPESSLQTVDELFHISTAMRRILLQSVIGGMVLSIIAMGFAAFGLISPVTGAILQEGIDVIAILNALRLALVRNINADLVGDEGEYRL</sequence>
<dbReference type="AlphaFoldDB" id="A0A285RMU9"/>
<keyword evidence="5 8" id="KW-0472">Membrane</keyword>
<dbReference type="GO" id="GO:0016887">
    <property type="term" value="F:ATP hydrolysis activity"/>
    <property type="evidence" value="ECO:0007669"/>
    <property type="project" value="InterPro"/>
</dbReference>
<evidence type="ECO:0000313" key="11">
    <source>
        <dbReference type="Proteomes" id="UP000219068"/>
    </source>
</evidence>
<evidence type="ECO:0000256" key="6">
    <source>
        <dbReference type="ARBA" id="ARBA00039097"/>
    </source>
</evidence>
<dbReference type="InterPro" id="IPR023299">
    <property type="entry name" value="ATPase_P-typ_cyto_dom_N"/>
</dbReference>
<dbReference type="InterPro" id="IPR027256">
    <property type="entry name" value="P-typ_ATPase_IB"/>
</dbReference>
<evidence type="ECO:0000259" key="9">
    <source>
        <dbReference type="Pfam" id="PF00122"/>
    </source>
</evidence>
<protein>
    <recommendedName>
        <fullName evidence="6">P-type Zn(2+) transporter</fullName>
        <ecNumber evidence="6">7.2.2.12</ecNumber>
    </recommendedName>
</protein>
<keyword evidence="8" id="KW-0547">Nucleotide-binding</keyword>
<dbReference type="InterPro" id="IPR051014">
    <property type="entry name" value="Cation_Transport_ATPase_IB"/>
</dbReference>
<dbReference type="Pfam" id="PF00122">
    <property type="entry name" value="E1-E2_ATPase"/>
    <property type="match status" value="1"/>
</dbReference>
<keyword evidence="8" id="KW-1003">Cell membrane</keyword>
<dbReference type="EC" id="7.2.2.12" evidence="6"/>